<dbReference type="OrthoDB" id="389681at2"/>
<dbReference type="KEGG" id="sgq:SGLAD_v1c02590"/>
<gene>
    <name evidence="1" type="ORF">SGLAD_v1c02590</name>
</gene>
<protein>
    <submittedName>
        <fullName evidence="1">Uncharacterized protein</fullName>
    </submittedName>
</protein>
<proteinExistence type="predicted"/>
<sequence>MDLKSLEEFINKKGAYKLFNKTILKGYLAVLPNEIKDQNLVFEVLKSYTEHIIRRVKKIAFVSVDINDLIEMFEFEYFSDESLEIKHINLENEIKAIKINVIHGKENSLKKVTLTGSAIVKTFLRKDLNEILTKKELENIKFTLFGPTESSLLNSIAELNAITDHIEALKIEKVDKKNMCFWVNLNKGFNNPFYCNESIKINILK</sequence>
<accession>A0A4P7AIA3</accession>
<evidence type="ECO:0000313" key="2">
    <source>
        <dbReference type="Proteomes" id="UP000294309"/>
    </source>
</evidence>
<name>A0A4P7AIA3_9MOLU</name>
<dbReference type="AlphaFoldDB" id="A0A4P7AIA3"/>
<dbReference type="RefSeq" id="WP_134297250.1">
    <property type="nucleotide sequence ID" value="NZ_CP038013.1"/>
</dbReference>
<keyword evidence="2" id="KW-1185">Reference proteome</keyword>
<evidence type="ECO:0000313" key="1">
    <source>
        <dbReference type="EMBL" id="QBQ07458.1"/>
    </source>
</evidence>
<reference evidence="1 2" key="1">
    <citation type="submission" date="2019-03" db="EMBL/GenBank/DDBJ databases">
        <title>Complete genome sequence of Spiroplasma gladiatoris TG-1 (DSM 22552).</title>
        <authorList>
            <person name="Lin Y.-C."/>
            <person name="Chou L."/>
            <person name="Kuo C.-H."/>
        </authorList>
    </citation>
    <scope>NUCLEOTIDE SEQUENCE [LARGE SCALE GENOMIC DNA]</scope>
    <source>
        <strain evidence="1 2">TG-1</strain>
    </source>
</reference>
<organism evidence="1 2">
    <name type="scientific">Spiroplasma gladiatoris</name>
    <dbReference type="NCBI Taxonomy" id="2143"/>
    <lineage>
        <taxon>Bacteria</taxon>
        <taxon>Bacillati</taxon>
        <taxon>Mycoplasmatota</taxon>
        <taxon>Mollicutes</taxon>
        <taxon>Entomoplasmatales</taxon>
        <taxon>Spiroplasmataceae</taxon>
        <taxon>Spiroplasma</taxon>
    </lineage>
</organism>
<dbReference type="Proteomes" id="UP000294309">
    <property type="component" value="Chromosome"/>
</dbReference>
<dbReference type="EMBL" id="CP038013">
    <property type="protein sequence ID" value="QBQ07458.1"/>
    <property type="molecule type" value="Genomic_DNA"/>
</dbReference>